<protein>
    <submittedName>
        <fullName evidence="1">Uncharacterized protein</fullName>
    </submittedName>
</protein>
<dbReference type="EMBL" id="GL636503">
    <property type="protein sequence ID" value="EFW14841.1"/>
    <property type="molecule type" value="Genomic_DNA"/>
</dbReference>
<dbReference type="HOGENOM" id="CLU_1503312_0_0_1"/>
<proteinExistence type="predicted"/>
<name>E9DFI4_COCPS</name>
<sequence>MMYQLLVKDEGDRGALGLGMECLMGFGETRTVHRGKSTEYTAACDFDILRPSCFQAFQSFPTVLDEINDMVAGHLTRWLWLSPLHSRSIHFSRRYGAASRSSIAPLVGRSTRILAISEAAQQGGLGGSNQRRLRAGELGLCRPAHSSHVLALVAGRHLHMYHGGAALCSLAAVALDGCL</sequence>
<gene>
    <name evidence="1" type="ORF">CPSG_08499</name>
</gene>
<accession>E9DFI4</accession>
<organism evidence="2">
    <name type="scientific">Coccidioides posadasii (strain RMSCC 757 / Silveira)</name>
    <name type="common">Valley fever fungus</name>
    <dbReference type="NCBI Taxonomy" id="443226"/>
    <lineage>
        <taxon>Eukaryota</taxon>
        <taxon>Fungi</taxon>
        <taxon>Dikarya</taxon>
        <taxon>Ascomycota</taxon>
        <taxon>Pezizomycotina</taxon>
        <taxon>Eurotiomycetes</taxon>
        <taxon>Eurotiomycetidae</taxon>
        <taxon>Onygenales</taxon>
        <taxon>Onygenaceae</taxon>
        <taxon>Coccidioides</taxon>
    </lineage>
</organism>
<dbReference type="VEuPathDB" id="FungiDB:CPSG_08499"/>
<reference evidence="2" key="2">
    <citation type="submission" date="2010-03" db="EMBL/GenBank/DDBJ databases">
        <title>The genome sequence of Coccidioides posadasii strain Silveira.</title>
        <authorList>
            <consortium name="The Broad Institute Genome Sequencing Center for Infectious Disease"/>
            <person name="Neafsey D."/>
            <person name="Orbach M."/>
            <person name="Henn M.R."/>
            <person name="Cole G.T."/>
            <person name="Galgiani J."/>
            <person name="Gardner M.J."/>
            <person name="Kirkland T.N."/>
            <person name="Taylor J.W."/>
            <person name="Young S.K."/>
            <person name="Zeng Q."/>
            <person name="Koehrsen M."/>
            <person name="Alvarado L."/>
            <person name="Berlin A."/>
            <person name="Borenstein D."/>
            <person name="Chapman S.B."/>
            <person name="Chen Z."/>
            <person name="Engels R."/>
            <person name="Freedman E."/>
            <person name="Gellesch M."/>
            <person name="Goldberg J."/>
            <person name="Griggs A."/>
            <person name="Gujja S."/>
            <person name="Heilman E."/>
            <person name="Heiman D."/>
            <person name="Howarth C."/>
            <person name="Jen D."/>
            <person name="Larson L."/>
            <person name="Mehta T."/>
            <person name="Neiman D."/>
            <person name="Park D."/>
            <person name="Pearson M."/>
            <person name="Richards J."/>
            <person name="Roberts A."/>
            <person name="Saif S."/>
            <person name="Shea T."/>
            <person name="Shenoy N."/>
            <person name="Sisk P."/>
            <person name="Stolte C."/>
            <person name="Sykes S."/>
            <person name="Walk T."/>
            <person name="White J."/>
            <person name="Yandava C."/>
            <person name="Haas B."/>
            <person name="Nusbaum C."/>
            <person name="Birren B."/>
        </authorList>
    </citation>
    <scope>NUCLEOTIDE SEQUENCE [LARGE SCALE GENOMIC DNA]</scope>
    <source>
        <strain evidence="2">RMSCC 757 / Silveira</strain>
    </source>
</reference>
<dbReference type="AlphaFoldDB" id="E9DFI4"/>
<evidence type="ECO:0000313" key="1">
    <source>
        <dbReference type="EMBL" id="EFW14841.1"/>
    </source>
</evidence>
<keyword evidence="2" id="KW-1185">Reference proteome</keyword>
<evidence type="ECO:0000313" key="2">
    <source>
        <dbReference type="Proteomes" id="UP000002497"/>
    </source>
</evidence>
<dbReference type="Proteomes" id="UP000002497">
    <property type="component" value="Unassembled WGS sequence"/>
</dbReference>
<reference evidence="2" key="1">
    <citation type="journal article" date="2010" name="Genome Res.">
        <title>Population genomic sequencing of Coccidioides fungi reveals recent hybridization and transposon control.</title>
        <authorList>
            <person name="Neafsey D.E."/>
            <person name="Barker B.M."/>
            <person name="Sharpton T.J."/>
            <person name="Stajich J.E."/>
            <person name="Park D.J."/>
            <person name="Whiston E."/>
            <person name="Hung C.-Y."/>
            <person name="McMahan C."/>
            <person name="White J."/>
            <person name="Sykes S."/>
            <person name="Heiman D."/>
            <person name="Young S."/>
            <person name="Zeng Q."/>
            <person name="Abouelleil A."/>
            <person name="Aftuck L."/>
            <person name="Bessette D."/>
            <person name="Brown A."/>
            <person name="FitzGerald M."/>
            <person name="Lui A."/>
            <person name="Macdonald J.P."/>
            <person name="Priest M."/>
            <person name="Orbach M.J."/>
            <person name="Galgiani J.N."/>
            <person name="Kirkland T.N."/>
            <person name="Cole G.T."/>
            <person name="Birren B.W."/>
            <person name="Henn M.R."/>
            <person name="Taylor J.W."/>
            <person name="Rounsley S.D."/>
        </authorList>
    </citation>
    <scope>NUCLEOTIDE SEQUENCE [LARGE SCALE GENOMIC DNA]</scope>
    <source>
        <strain evidence="2">RMSCC 757 / Silveira</strain>
    </source>
</reference>